<dbReference type="PANTHER" id="PTHR43072">
    <property type="entry name" value="N-ACETYLTRANSFERASE"/>
    <property type="match status" value="1"/>
</dbReference>
<protein>
    <submittedName>
        <fullName evidence="2">GNAT family N-acetyltransferase</fullName>
    </submittedName>
</protein>
<dbReference type="AlphaFoldDB" id="A0A4V1G555"/>
<evidence type="ECO:0000259" key="1">
    <source>
        <dbReference type="PROSITE" id="PS51186"/>
    </source>
</evidence>
<reference evidence="2 3" key="1">
    <citation type="submission" date="2019-04" db="EMBL/GenBank/DDBJ databases">
        <authorList>
            <person name="Embree M."/>
            <person name="Gaffney J.R."/>
        </authorList>
    </citation>
    <scope>NUCLEOTIDE SEQUENCE [LARGE SCALE GENOMIC DNA]</scope>
    <source>
        <strain evidence="2 3">JE7A12</strain>
    </source>
</reference>
<dbReference type="GO" id="GO:0016747">
    <property type="term" value="F:acyltransferase activity, transferring groups other than amino-acyl groups"/>
    <property type="evidence" value="ECO:0007669"/>
    <property type="project" value="InterPro"/>
</dbReference>
<dbReference type="InterPro" id="IPR000182">
    <property type="entry name" value="GNAT_dom"/>
</dbReference>
<dbReference type="EMBL" id="CP039381">
    <property type="protein sequence ID" value="QCT07043.1"/>
    <property type="molecule type" value="Genomic_DNA"/>
</dbReference>
<dbReference type="InterPro" id="IPR017255">
    <property type="entry name" value="AcTrfase_GNAT_prd"/>
</dbReference>
<feature type="domain" description="N-acetyltransferase" evidence="1">
    <location>
        <begin position="1"/>
        <end position="145"/>
    </location>
</feature>
<keyword evidence="3" id="KW-1185">Reference proteome</keyword>
<dbReference type="NCBIfam" id="NF043067">
    <property type="entry name" value="AAC_6p_group_E"/>
    <property type="match status" value="1"/>
</dbReference>
<proteinExistence type="predicted"/>
<dbReference type="InterPro" id="IPR016181">
    <property type="entry name" value="Acyl_CoA_acyltransferase"/>
</dbReference>
<dbReference type="CDD" id="cd04301">
    <property type="entry name" value="NAT_SF"/>
    <property type="match status" value="1"/>
</dbReference>
<keyword evidence="2" id="KW-0808">Transferase</keyword>
<accession>A0A4V1G555</accession>
<dbReference type="OrthoDB" id="118633at2"/>
<dbReference type="SUPFAM" id="SSF55729">
    <property type="entry name" value="Acyl-CoA N-acyltransferases (Nat)"/>
    <property type="match status" value="1"/>
</dbReference>
<dbReference type="Gene3D" id="3.40.630.30">
    <property type="match status" value="1"/>
</dbReference>
<dbReference type="PIRSF" id="PIRSF037663">
    <property type="entry name" value="Acetyltransf_GNAT_prd"/>
    <property type="match status" value="1"/>
</dbReference>
<evidence type="ECO:0000313" key="3">
    <source>
        <dbReference type="Proteomes" id="UP000301475"/>
    </source>
</evidence>
<dbReference type="Pfam" id="PF00583">
    <property type="entry name" value="Acetyltransf_1"/>
    <property type="match status" value="1"/>
</dbReference>
<dbReference type="RefSeq" id="WP_138157107.1">
    <property type="nucleotide sequence ID" value="NZ_CP039381.1"/>
</dbReference>
<gene>
    <name evidence="2" type="ORF">E5Z56_06545</name>
</gene>
<organism evidence="2 3">
    <name type="scientific">Ruminococcus bovis</name>
    <dbReference type="NCBI Taxonomy" id="2564099"/>
    <lineage>
        <taxon>Bacteria</taxon>
        <taxon>Bacillati</taxon>
        <taxon>Bacillota</taxon>
        <taxon>Clostridia</taxon>
        <taxon>Eubacteriales</taxon>
        <taxon>Oscillospiraceae</taxon>
        <taxon>Ruminococcus</taxon>
    </lineage>
</organism>
<sequence length="145" mass="16238">MNIRVAKSSDLDGILPLVQSVWTSVKSSLDLYLQFSDMDSDSSVMFVAEEHNIYIGFASVGLRFEYIEGTKTLPVAYLEGIAVKEEYTSKGVGKALINMCEKWAKEHCCTEFASDCEVDNLASEQFHKAIGFKEVSRNIHFVKPL</sequence>
<dbReference type="Proteomes" id="UP000301475">
    <property type="component" value="Chromosome"/>
</dbReference>
<name>A0A4V1G555_9FIRM</name>
<dbReference type="PROSITE" id="PS51186">
    <property type="entry name" value="GNAT"/>
    <property type="match status" value="1"/>
</dbReference>
<evidence type="ECO:0000313" key="2">
    <source>
        <dbReference type="EMBL" id="QCT07043.1"/>
    </source>
</evidence>
<dbReference type="KEGG" id="ruj:E5Z56_06545"/>